<dbReference type="AlphaFoldDB" id="A0AAE1CDK3"/>
<feature type="non-terminal residue" evidence="1">
    <location>
        <position position="249"/>
    </location>
</feature>
<dbReference type="EMBL" id="JAULSO010000002">
    <property type="protein sequence ID" value="KAK3689823.1"/>
    <property type="molecule type" value="Genomic_DNA"/>
</dbReference>
<evidence type="ECO:0000313" key="2">
    <source>
        <dbReference type="Proteomes" id="UP001270362"/>
    </source>
</evidence>
<gene>
    <name evidence="1" type="ORF">B0T22DRAFT_514551</name>
</gene>
<reference evidence="1" key="2">
    <citation type="submission" date="2023-06" db="EMBL/GenBank/DDBJ databases">
        <authorList>
            <consortium name="Lawrence Berkeley National Laboratory"/>
            <person name="Haridas S."/>
            <person name="Hensen N."/>
            <person name="Bonometti L."/>
            <person name="Westerberg I."/>
            <person name="Brannstrom I.O."/>
            <person name="Guillou S."/>
            <person name="Cros-Aarteil S."/>
            <person name="Calhoun S."/>
            <person name="Kuo A."/>
            <person name="Mondo S."/>
            <person name="Pangilinan J."/>
            <person name="Riley R."/>
            <person name="Labutti K."/>
            <person name="Andreopoulos B."/>
            <person name="Lipzen A."/>
            <person name="Chen C."/>
            <person name="Yanf M."/>
            <person name="Daum C."/>
            <person name="Ng V."/>
            <person name="Clum A."/>
            <person name="Steindorff A."/>
            <person name="Ohm R."/>
            <person name="Martin F."/>
            <person name="Silar P."/>
            <person name="Natvig D."/>
            <person name="Lalanne C."/>
            <person name="Gautier V."/>
            <person name="Ament-Velasquez S.L."/>
            <person name="Kruys A."/>
            <person name="Hutchinson M.I."/>
            <person name="Powell A.J."/>
            <person name="Barry K."/>
            <person name="Miller A.N."/>
            <person name="Grigoriev I.V."/>
            <person name="Debuchy R."/>
            <person name="Gladieux P."/>
            <person name="Thoren M.H."/>
            <person name="Johannesson H."/>
        </authorList>
    </citation>
    <scope>NUCLEOTIDE SEQUENCE</scope>
    <source>
        <strain evidence="1">CBS 314.62</strain>
    </source>
</reference>
<proteinExistence type="predicted"/>
<comment type="caution">
    <text evidence="1">The sequence shown here is derived from an EMBL/GenBank/DDBJ whole genome shotgun (WGS) entry which is preliminary data.</text>
</comment>
<organism evidence="1 2">
    <name type="scientific">Podospora appendiculata</name>
    <dbReference type="NCBI Taxonomy" id="314037"/>
    <lineage>
        <taxon>Eukaryota</taxon>
        <taxon>Fungi</taxon>
        <taxon>Dikarya</taxon>
        <taxon>Ascomycota</taxon>
        <taxon>Pezizomycotina</taxon>
        <taxon>Sordariomycetes</taxon>
        <taxon>Sordariomycetidae</taxon>
        <taxon>Sordariales</taxon>
        <taxon>Podosporaceae</taxon>
        <taxon>Podospora</taxon>
    </lineage>
</organism>
<evidence type="ECO:0000313" key="1">
    <source>
        <dbReference type="EMBL" id="KAK3689823.1"/>
    </source>
</evidence>
<dbReference type="Proteomes" id="UP001270362">
    <property type="component" value="Unassembled WGS sequence"/>
</dbReference>
<protein>
    <recommendedName>
        <fullName evidence="3">HNH domain-containing protein</fullName>
    </recommendedName>
</protein>
<dbReference type="PANTHER" id="PTHR37827:SF1">
    <property type="entry name" value="HNH DOMAIN-CONTAINING PROTEIN"/>
    <property type="match status" value="1"/>
</dbReference>
<evidence type="ECO:0008006" key="3">
    <source>
        <dbReference type="Google" id="ProtNLM"/>
    </source>
</evidence>
<name>A0AAE1CDK3_9PEZI</name>
<sequence>YEHFRDCLSSVLIERLTSKPPSRKFRRRAAKQASKKNSQDLVDSTTTTSAVETAEELSEFIDYIARSIFTTLPTQLQHLTHRSIAEQPNTAYQSPFTSTTTSTLLTTLDPSITDSLHAYSILSSMTTIHSLLSPVLTTYFALCTTPPPPPSSTKATTTACELCDRDWINLTYHHLIPRMVHAKAVKRGWHRADELQNVAWLCGACHRFVHRFAVHEDLARRYYTVELLLEQREVAAFAEWVGRLRWKGR</sequence>
<reference evidence="1" key="1">
    <citation type="journal article" date="2023" name="Mol. Phylogenet. Evol.">
        <title>Genome-scale phylogeny and comparative genomics of the fungal order Sordariales.</title>
        <authorList>
            <person name="Hensen N."/>
            <person name="Bonometti L."/>
            <person name="Westerberg I."/>
            <person name="Brannstrom I.O."/>
            <person name="Guillou S."/>
            <person name="Cros-Aarteil S."/>
            <person name="Calhoun S."/>
            <person name="Haridas S."/>
            <person name="Kuo A."/>
            <person name="Mondo S."/>
            <person name="Pangilinan J."/>
            <person name="Riley R."/>
            <person name="LaButti K."/>
            <person name="Andreopoulos B."/>
            <person name="Lipzen A."/>
            <person name="Chen C."/>
            <person name="Yan M."/>
            <person name="Daum C."/>
            <person name="Ng V."/>
            <person name="Clum A."/>
            <person name="Steindorff A."/>
            <person name="Ohm R.A."/>
            <person name="Martin F."/>
            <person name="Silar P."/>
            <person name="Natvig D.O."/>
            <person name="Lalanne C."/>
            <person name="Gautier V."/>
            <person name="Ament-Velasquez S.L."/>
            <person name="Kruys A."/>
            <person name="Hutchinson M.I."/>
            <person name="Powell A.J."/>
            <person name="Barry K."/>
            <person name="Miller A.N."/>
            <person name="Grigoriev I.V."/>
            <person name="Debuchy R."/>
            <person name="Gladieux P."/>
            <person name="Hiltunen Thoren M."/>
            <person name="Johannesson H."/>
        </authorList>
    </citation>
    <scope>NUCLEOTIDE SEQUENCE</scope>
    <source>
        <strain evidence="1">CBS 314.62</strain>
    </source>
</reference>
<dbReference type="PANTHER" id="PTHR37827">
    <property type="entry name" value="TUDOR DOMAIN-CONTAINING PROTEIN"/>
    <property type="match status" value="1"/>
</dbReference>
<keyword evidence="2" id="KW-1185">Reference proteome</keyword>
<accession>A0AAE1CDK3</accession>